<dbReference type="NCBIfam" id="TIGR00666">
    <property type="entry name" value="PBP4"/>
    <property type="match status" value="1"/>
</dbReference>
<dbReference type="PANTHER" id="PTHR30023">
    <property type="entry name" value="D-ALANYL-D-ALANINE CARBOXYPEPTIDASE"/>
    <property type="match status" value="1"/>
</dbReference>
<keyword evidence="5" id="KW-1185">Reference proteome</keyword>
<dbReference type="InterPro" id="IPR000667">
    <property type="entry name" value="Peptidase_S13"/>
</dbReference>
<keyword evidence="4" id="KW-0645">Protease</keyword>
<comment type="caution">
    <text evidence="4">The sequence shown here is derived from an EMBL/GenBank/DDBJ whole genome shotgun (WGS) entry which is preliminary data.</text>
</comment>
<dbReference type="PANTHER" id="PTHR30023:SF0">
    <property type="entry name" value="PENICILLIN-SENSITIVE CARBOXYPEPTIDASE A"/>
    <property type="match status" value="1"/>
</dbReference>
<dbReference type="GO" id="GO:0004185">
    <property type="term" value="F:serine-type carboxypeptidase activity"/>
    <property type="evidence" value="ECO:0007669"/>
    <property type="project" value="InterPro"/>
</dbReference>
<dbReference type="SUPFAM" id="SSF56601">
    <property type="entry name" value="beta-lactamase/transpeptidase-like"/>
    <property type="match status" value="1"/>
</dbReference>
<protein>
    <submittedName>
        <fullName evidence="4">D-alanyl-D-alanine carboxypeptidase/D-alanyl-D-alanine-endopeptidase (Penicillin-binding protein 4)</fullName>
    </submittedName>
</protein>
<dbReference type="InterPro" id="IPR012338">
    <property type="entry name" value="Beta-lactam/transpept-like"/>
</dbReference>
<comment type="similarity">
    <text evidence="1">Belongs to the peptidase S13 family.</text>
</comment>
<evidence type="ECO:0000256" key="1">
    <source>
        <dbReference type="ARBA" id="ARBA00006096"/>
    </source>
</evidence>
<name>A0A2T5BZ68_9BACT</name>
<dbReference type="GO" id="GO:0006508">
    <property type="term" value="P:proteolysis"/>
    <property type="evidence" value="ECO:0007669"/>
    <property type="project" value="InterPro"/>
</dbReference>
<dbReference type="Gene3D" id="3.40.710.10">
    <property type="entry name" value="DD-peptidase/beta-lactamase superfamily"/>
    <property type="match status" value="2"/>
</dbReference>
<dbReference type="Pfam" id="PF02113">
    <property type="entry name" value="Peptidase_S13"/>
    <property type="match status" value="1"/>
</dbReference>
<accession>A0A2T5BZ68</accession>
<dbReference type="EMBL" id="QAAD01000015">
    <property type="protein sequence ID" value="PTN07563.1"/>
    <property type="molecule type" value="Genomic_DNA"/>
</dbReference>
<evidence type="ECO:0000256" key="2">
    <source>
        <dbReference type="ARBA" id="ARBA00022801"/>
    </source>
</evidence>
<proteinExistence type="inferred from homology"/>
<dbReference type="RefSeq" id="WP_170111396.1">
    <property type="nucleotide sequence ID" value="NZ_QAAD01000015.1"/>
</dbReference>
<feature type="chain" id="PRO_5015735463" evidence="3">
    <location>
        <begin position="25"/>
        <end position="486"/>
    </location>
</feature>
<dbReference type="PRINTS" id="PR00922">
    <property type="entry name" value="DADACBPTASE3"/>
</dbReference>
<evidence type="ECO:0000313" key="4">
    <source>
        <dbReference type="EMBL" id="PTN07563.1"/>
    </source>
</evidence>
<keyword evidence="3" id="KW-0732">Signal</keyword>
<organism evidence="4 5">
    <name type="scientific">Mangrovibacterium marinum</name>
    <dbReference type="NCBI Taxonomy" id="1639118"/>
    <lineage>
        <taxon>Bacteria</taxon>
        <taxon>Pseudomonadati</taxon>
        <taxon>Bacteroidota</taxon>
        <taxon>Bacteroidia</taxon>
        <taxon>Marinilabiliales</taxon>
        <taxon>Prolixibacteraceae</taxon>
        <taxon>Mangrovibacterium</taxon>
    </lineage>
</organism>
<dbReference type="Proteomes" id="UP000243525">
    <property type="component" value="Unassembled WGS sequence"/>
</dbReference>
<keyword evidence="4" id="KW-0121">Carboxypeptidase</keyword>
<keyword evidence="2" id="KW-0378">Hydrolase</keyword>
<reference evidence="4 5" key="1">
    <citation type="submission" date="2018-04" db="EMBL/GenBank/DDBJ databases">
        <title>Genomic Encyclopedia of Archaeal and Bacterial Type Strains, Phase II (KMG-II): from individual species to whole genera.</title>
        <authorList>
            <person name="Goeker M."/>
        </authorList>
    </citation>
    <scope>NUCLEOTIDE SEQUENCE [LARGE SCALE GENOMIC DNA]</scope>
    <source>
        <strain evidence="4 5">DSM 28823</strain>
    </source>
</reference>
<gene>
    <name evidence="4" type="ORF">C8N47_1152</name>
</gene>
<dbReference type="GO" id="GO:0000270">
    <property type="term" value="P:peptidoglycan metabolic process"/>
    <property type="evidence" value="ECO:0007669"/>
    <property type="project" value="TreeGrafter"/>
</dbReference>
<evidence type="ECO:0000313" key="5">
    <source>
        <dbReference type="Proteomes" id="UP000243525"/>
    </source>
</evidence>
<evidence type="ECO:0000256" key="3">
    <source>
        <dbReference type="SAM" id="SignalP"/>
    </source>
</evidence>
<dbReference type="AlphaFoldDB" id="A0A2T5BZ68"/>
<sequence>MSYRFLIAVCLLIISSRATTSAQAQSNLQTELTQWQQQDLMQHSTVGFYAIDAETGKVLAQSNPQLSITPASTQKLITTSTALELLGAGYRFKTTLTYSGKLENDTLFGDIVLIAGGDPALGSKYFKDYTPYQNFVAKWAEAISNLNIKAVTGNIFIDLSTYDDQSIPNTWIWEDMGNYYGAGVFALSAYDNTYEIHFSSPARANEQTKIEYTSPVLPKVDFDNQVISSDDNWDNAYVFGSPLDSRRVLRGSIPKNRRDFKVKASIPNPPMLVGEQLMLELALSEIQFNGRILTGTYDFKVKPDTISTIESPRLAKIIDVTNHESVNLFAEHCLKQIAYETTGKGTTKAGLEAVSEFWESKGMDTKSLFLEDGSGLSRFNALTPQQMVFVLNYMKHSSINSEAFYNSLPTPPNGTLWYLNEANFPQNSLYVKSGSMTRVRSFAGQLTTKEGKNILFCIILNNFDCSQMQAVKAIEKLLVKMRAWNY</sequence>
<feature type="signal peptide" evidence="3">
    <location>
        <begin position="1"/>
        <end position="24"/>
    </location>
</feature>